<organism evidence="2 3">
    <name type="scientific">Mytilus galloprovincialis</name>
    <name type="common">Mediterranean mussel</name>
    <dbReference type="NCBI Taxonomy" id="29158"/>
    <lineage>
        <taxon>Eukaryota</taxon>
        <taxon>Metazoa</taxon>
        <taxon>Spiralia</taxon>
        <taxon>Lophotrochozoa</taxon>
        <taxon>Mollusca</taxon>
        <taxon>Bivalvia</taxon>
        <taxon>Autobranchia</taxon>
        <taxon>Pteriomorphia</taxon>
        <taxon>Mytilida</taxon>
        <taxon>Mytiloidea</taxon>
        <taxon>Mytilidae</taxon>
        <taxon>Mytilinae</taxon>
        <taxon>Mytilus</taxon>
    </lineage>
</organism>
<evidence type="ECO:0000256" key="1">
    <source>
        <dbReference type="SAM" id="MobiDB-lite"/>
    </source>
</evidence>
<comment type="caution">
    <text evidence="2">The sequence shown here is derived from an EMBL/GenBank/DDBJ whole genome shotgun (WGS) entry which is preliminary data.</text>
</comment>
<feature type="region of interest" description="Disordered" evidence="1">
    <location>
        <begin position="1"/>
        <end position="30"/>
    </location>
</feature>
<dbReference type="AlphaFoldDB" id="A0A8B6ELW5"/>
<evidence type="ECO:0000313" key="3">
    <source>
        <dbReference type="Proteomes" id="UP000596742"/>
    </source>
</evidence>
<evidence type="ECO:0008006" key="4">
    <source>
        <dbReference type="Google" id="ProtNLM"/>
    </source>
</evidence>
<keyword evidence="3" id="KW-1185">Reference proteome</keyword>
<proteinExistence type="predicted"/>
<evidence type="ECO:0000313" key="2">
    <source>
        <dbReference type="EMBL" id="VDI36121.1"/>
    </source>
</evidence>
<gene>
    <name evidence="2" type="ORF">MGAL_10B002231</name>
</gene>
<reference evidence="2" key="1">
    <citation type="submission" date="2018-11" db="EMBL/GenBank/DDBJ databases">
        <authorList>
            <person name="Alioto T."/>
            <person name="Alioto T."/>
        </authorList>
    </citation>
    <scope>NUCLEOTIDE SEQUENCE</scope>
</reference>
<accession>A0A8B6ELW5</accession>
<dbReference type="EMBL" id="UYJE01005308">
    <property type="protein sequence ID" value="VDI36121.1"/>
    <property type="molecule type" value="Genomic_DNA"/>
</dbReference>
<sequence length="193" mass="21533">MQPKVAARVQQKGVQQRDVPTPLGNRSSNVVGQHTSTQVLATCMMTPELRNEVVQIVNALIHSPATVSVTSPDSVNERQQSNTVGCKSFNIGLGSKDYDQQFRLKKPRNPAMSWATVDQELRLLYIHTVQLNTPSYGVNMVNTNRKCYEFNNIGACMLPQCRYIHKCLRCNGPHPAIYCRVPQYEAGSPMGNL</sequence>
<dbReference type="OrthoDB" id="6063244at2759"/>
<protein>
    <recommendedName>
        <fullName evidence="4">C3H1-type domain-containing protein</fullName>
    </recommendedName>
</protein>
<dbReference type="Proteomes" id="UP000596742">
    <property type="component" value="Unassembled WGS sequence"/>
</dbReference>
<name>A0A8B6ELW5_MYTGA</name>